<gene>
    <name evidence="1" type="ORF">K3G42_002388</name>
</gene>
<accession>A0ACB8FTI0</accession>
<protein>
    <submittedName>
        <fullName evidence="1">Uncharacterized protein</fullName>
    </submittedName>
</protein>
<organism evidence="1 2">
    <name type="scientific">Sphaerodactylus townsendi</name>
    <dbReference type="NCBI Taxonomy" id="933632"/>
    <lineage>
        <taxon>Eukaryota</taxon>
        <taxon>Metazoa</taxon>
        <taxon>Chordata</taxon>
        <taxon>Craniata</taxon>
        <taxon>Vertebrata</taxon>
        <taxon>Euteleostomi</taxon>
        <taxon>Lepidosauria</taxon>
        <taxon>Squamata</taxon>
        <taxon>Bifurcata</taxon>
        <taxon>Gekkota</taxon>
        <taxon>Sphaerodactylidae</taxon>
        <taxon>Sphaerodactylus</taxon>
    </lineage>
</organism>
<evidence type="ECO:0000313" key="1">
    <source>
        <dbReference type="EMBL" id="KAH8010359.1"/>
    </source>
</evidence>
<dbReference type="Proteomes" id="UP000827872">
    <property type="component" value="Linkage Group LG11"/>
</dbReference>
<dbReference type="EMBL" id="CM037624">
    <property type="protein sequence ID" value="KAH8010359.1"/>
    <property type="molecule type" value="Genomic_DNA"/>
</dbReference>
<keyword evidence="2" id="KW-1185">Reference proteome</keyword>
<sequence length="69" mass="7577">MQLVKIVASWFISPLLSGMMSGVLFVLIRFFILNKEDPVPNGLRALPVFYAATIAINVFSIMYTGAPGE</sequence>
<evidence type="ECO:0000313" key="2">
    <source>
        <dbReference type="Proteomes" id="UP000827872"/>
    </source>
</evidence>
<comment type="caution">
    <text evidence="1">The sequence shown here is derived from an EMBL/GenBank/DDBJ whole genome shotgun (WGS) entry which is preliminary data.</text>
</comment>
<proteinExistence type="predicted"/>
<name>A0ACB8FTI0_9SAUR</name>
<reference evidence="1" key="1">
    <citation type="submission" date="2021-08" db="EMBL/GenBank/DDBJ databases">
        <title>The first chromosome-level gecko genome reveals the dynamic sex chromosomes of Neotropical dwarf geckos (Sphaerodactylidae: Sphaerodactylus).</title>
        <authorList>
            <person name="Pinto B.J."/>
            <person name="Keating S.E."/>
            <person name="Gamble T."/>
        </authorList>
    </citation>
    <scope>NUCLEOTIDE SEQUENCE</scope>
    <source>
        <strain evidence="1">TG3544</strain>
    </source>
</reference>